<evidence type="ECO:0000256" key="2">
    <source>
        <dbReference type="SAM" id="MobiDB-lite"/>
    </source>
</evidence>
<feature type="region of interest" description="Disordered" evidence="2">
    <location>
        <begin position="123"/>
        <end position="152"/>
    </location>
</feature>
<dbReference type="GO" id="GO:0016055">
    <property type="term" value="P:Wnt signaling pathway"/>
    <property type="evidence" value="ECO:0007669"/>
    <property type="project" value="InterPro"/>
</dbReference>
<comment type="function">
    <text evidence="1">E3 ubiquitin-protein ligase that specifically binds poly-ADP-ribosylated proteins and mediates their ubiquitination and subsequent degradation.</text>
</comment>
<organism evidence="4 5">
    <name type="scientific">Operophtera brumata</name>
    <name type="common">Winter moth</name>
    <name type="synonym">Phalaena brumata</name>
    <dbReference type="NCBI Taxonomy" id="104452"/>
    <lineage>
        <taxon>Eukaryota</taxon>
        <taxon>Metazoa</taxon>
        <taxon>Ecdysozoa</taxon>
        <taxon>Arthropoda</taxon>
        <taxon>Hexapoda</taxon>
        <taxon>Insecta</taxon>
        <taxon>Pterygota</taxon>
        <taxon>Neoptera</taxon>
        <taxon>Endopterygota</taxon>
        <taxon>Lepidoptera</taxon>
        <taxon>Glossata</taxon>
        <taxon>Ditrysia</taxon>
        <taxon>Geometroidea</taxon>
        <taxon>Geometridae</taxon>
        <taxon>Larentiinae</taxon>
        <taxon>Operophtera</taxon>
    </lineage>
</organism>
<dbReference type="Proteomes" id="UP000037510">
    <property type="component" value="Unassembled WGS sequence"/>
</dbReference>
<keyword evidence="1" id="KW-0862">Zinc</keyword>
<dbReference type="InterPro" id="IPR033509">
    <property type="entry name" value="RNF146"/>
</dbReference>
<comment type="subcellular location">
    <subcellularLocation>
        <location evidence="1">Cytoplasm</location>
        <location evidence="1">Cytosol</location>
    </subcellularLocation>
</comment>
<keyword evidence="1" id="KW-0863">Zinc-finger</keyword>
<dbReference type="GO" id="GO:0005829">
    <property type="term" value="C:cytosol"/>
    <property type="evidence" value="ECO:0007669"/>
    <property type="project" value="UniProtKB-SubCell"/>
</dbReference>
<dbReference type="Pfam" id="PF02825">
    <property type="entry name" value="WWE"/>
    <property type="match status" value="1"/>
</dbReference>
<name>A0A0L7LHY0_OPEBR</name>
<feature type="domain" description="WWE" evidence="3">
    <location>
        <begin position="81"/>
        <end position="114"/>
    </location>
</feature>
<accession>A0A0L7LHY0</accession>
<dbReference type="PANTHER" id="PTHR13417">
    <property type="entry name" value="E3 UBIQUITIN-PROTEIN LIGASE RNF146"/>
    <property type="match status" value="1"/>
</dbReference>
<dbReference type="AlphaFoldDB" id="A0A0L7LHY0"/>
<dbReference type="EMBL" id="JTDY01001049">
    <property type="protein sequence ID" value="KOB75015.1"/>
    <property type="molecule type" value="Genomic_DNA"/>
</dbReference>
<keyword evidence="1" id="KW-0963">Cytoplasm</keyword>
<proteinExistence type="predicted"/>
<keyword evidence="5" id="KW-1185">Reference proteome</keyword>
<reference evidence="4 5" key="1">
    <citation type="journal article" date="2015" name="Genome Biol. Evol.">
        <title>The genome of winter moth (Operophtera brumata) provides a genomic perspective on sexual dimorphism and phenology.</title>
        <authorList>
            <person name="Derks M.F."/>
            <person name="Smit S."/>
            <person name="Salis L."/>
            <person name="Schijlen E."/>
            <person name="Bossers A."/>
            <person name="Mateman C."/>
            <person name="Pijl A.S."/>
            <person name="de Ridder D."/>
            <person name="Groenen M.A."/>
            <person name="Visser M.E."/>
            <person name="Megens H.J."/>
        </authorList>
    </citation>
    <scope>NUCLEOTIDE SEQUENCE [LARGE SCALE GENOMIC DNA]</scope>
    <source>
        <strain evidence="4">WM2013NL</strain>
        <tissue evidence="4">Head and thorax</tissue>
    </source>
</reference>
<dbReference type="STRING" id="104452.A0A0L7LHY0"/>
<dbReference type="GO" id="GO:0051865">
    <property type="term" value="P:protein autoubiquitination"/>
    <property type="evidence" value="ECO:0007669"/>
    <property type="project" value="UniProtKB-UniRule"/>
</dbReference>
<dbReference type="SUPFAM" id="SSF117839">
    <property type="entry name" value="WWE domain"/>
    <property type="match status" value="1"/>
</dbReference>
<dbReference type="UniPathway" id="UPA00143"/>
<dbReference type="GO" id="GO:0005634">
    <property type="term" value="C:nucleus"/>
    <property type="evidence" value="ECO:0007669"/>
    <property type="project" value="TreeGrafter"/>
</dbReference>
<keyword evidence="1" id="KW-0808">Transferase</keyword>
<feature type="non-terminal residue" evidence="4">
    <location>
        <position position="206"/>
    </location>
</feature>
<comment type="catalytic activity">
    <reaction evidence="1">
        <text>S-ubiquitinyl-[E2 ubiquitin-conjugating enzyme]-L-cysteine + [acceptor protein]-L-lysine = [E2 ubiquitin-conjugating enzyme]-L-cysteine + N(6)-ubiquitinyl-[acceptor protein]-L-lysine.</text>
        <dbReference type="EC" id="2.3.2.27"/>
    </reaction>
</comment>
<dbReference type="EC" id="2.3.2.27" evidence="1"/>
<dbReference type="InterPro" id="IPR037197">
    <property type="entry name" value="WWE_dom_sf"/>
</dbReference>
<evidence type="ECO:0000313" key="4">
    <source>
        <dbReference type="EMBL" id="KOB75015.1"/>
    </source>
</evidence>
<protein>
    <recommendedName>
        <fullName evidence="1">E3 ubiquitin-protein ligase</fullName>
        <ecNumber evidence="1">2.3.2.27</ecNumber>
    </recommendedName>
</protein>
<gene>
    <name evidence="4" type="ORF">OBRU01_07958</name>
</gene>
<keyword evidence="1" id="KW-0479">Metal-binding</keyword>
<feature type="non-terminal residue" evidence="4">
    <location>
        <position position="1"/>
    </location>
</feature>
<sequence length="206" mass="22950">PRLCSVSSKVPPSYSATLWTYLLLSLRKGLWVEGVAILNRRCAMCRAEIPPDYLDHPILLERLSPQQLNTDDAQVEYHGGECTLLLAGALYSIDFENMTQVKCNDRTRRRHVRRDTPLFPAKGIAGIKSENSNRQPTKTDDNSNSNNNQDQADDVIDLVIVDDDSDSDVQIVNSEPVVIQIDDISEELDRLSLVNSEVPEPSSGDA</sequence>
<comment type="caution">
    <text evidence="4">The sequence shown here is derived from an EMBL/GenBank/DDBJ whole genome shotgun (WGS) entry which is preliminary data.</text>
</comment>
<evidence type="ECO:0000313" key="5">
    <source>
        <dbReference type="Proteomes" id="UP000037510"/>
    </source>
</evidence>
<dbReference type="GO" id="GO:0072572">
    <property type="term" value="F:poly-ADP-D-ribose binding"/>
    <property type="evidence" value="ECO:0007669"/>
    <property type="project" value="UniProtKB-UniRule"/>
</dbReference>
<comment type="domain">
    <text evidence="1">The WWE domain mediates non-covalent poly(ADP-ribose)-binding.</text>
</comment>
<dbReference type="Gene3D" id="3.30.720.50">
    <property type="match status" value="1"/>
</dbReference>
<evidence type="ECO:0000256" key="1">
    <source>
        <dbReference type="RuleBase" id="RU367115"/>
    </source>
</evidence>
<evidence type="ECO:0000259" key="3">
    <source>
        <dbReference type="Pfam" id="PF02825"/>
    </source>
</evidence>
<dbReference type="GO" id="GO:0006511">
    <property type="term" value="P:ubiquitin-dependent protein catabolic process"/>
    <property type="evidence" value="ECO:0007669"/>
    <property type="project" value="UniProtKB-UniRule"/>
</dbReference>
<dbReference type="PANTHER" id="PTHR13417:SF2">
    <property type="entry name" value="E3 UBIQUITIN-PROTEIN LIGASE RNF146"/>
    <property type="match status" value="1"/>
</dbReference>
<comment type="PTM">
    <text evidence="1">Ubiquitinated; autoubiquitinated.</text>
</comment>
<keyword evidence="1" id="KW-0833">Ubl conjugation pathway</keyword>
<comment type="pathway">
    <text evidence="1">Protein modification; protein ubiquitination.</text>
</comment>
<dbReference type="GO" id="GO:0061630">
    <property type="term" value="F:ubiquitin protein ligase activity"/>
    <property type="evidence" value="ECO:0007669"/>
    <property type="project" value="UniProtKB-UniRule"/>
</dbReference>
<dbReference type="GO" id="GO:0008270">
    <property type="term" value="F:zinc ion binding"/>
    <property type="evidence" value="ECO:0007669"/>
    <property type="project" value="UniProtKB-UniRule"/>
</dbReference>
<dbReference type="InterPro" id="IPR004170">
    <property type="entry name" value="WWE_dom"/>
</dbReference>